<gene>
    <name evidence="2" type="ORF">E2C01_024262</name>
</gene>
<proteinExistence type="predicted"/>
<feature type="region of interest" description="Disordered" evidence="1">
    <location>
        <begin position="1"/>
        <end position="45"/>
    </location>
</feature>
<dbReference type="AlphaFoldDB" id="A0A5B7E9V6"/>
<dbReference type="EMBL" id="VSRR010002347">
    <property type="protein sequence ID" value="MPC30990.1"/>
    <property type="molecule type" value="Genomic_DNA"/>
</dbReference>
<sequence length="102" mass="11268">MEVNALEPARLCEQTRQGKHPDEEQEGREGAATTGSERSDLRLARTRPRLASTGITHIPANIASLCLGDEEPRSRSPTLLLSAAPRGRPSLPDRTPWQCWKL</sequence>
<dbReference type="Proteomes" id="UP000324222">
    <property type="component" value="Unassembled WGS sequence"/>
</dbReference>
<accession>A0A5B7E9V6</accession>
<comment type="caution">
    <text evidence="2">The sequence shown here is derived from an EMBL/GenBank/DDBJ whole genome shotgun (WGS) entry which is preliminary data.</text>
</comment>
<evidence type="ECO:0000313" key="3">
    <source>
        <dbReference type="Proteomes" id="UP000324222"/>
    </source>
</evidence>
<keyword evidence="3" id="KW-1185">Reference proteome</keyword>
<name>A0A5B7E9V6_PORTR</name>
<organism evidence="2 3">
    <name type="scientific">Portunus trituberculatus</name>
    <name type="common">Swimming crab</name>
    <name type="synonym">Neptunus trituberculatus</name>
    <dbReference type="NCBI Taxonomy" id="210409"/>
    <lineage>
        <taxon>Eukaryota</taxon>
        <taxon>Metazoa</taxon>
        <taxon>Ecdysozoa</taxon>
        <taxon>Arthropoda</taxon>
        <taxon>Crustacea</taxon>
        <taxon>Multicrustacea</taxon>
        <taxon>Malacostraca</taxon>
        <taxon>Eumalacostraca</taxon>
        <taxon>Eucarida</taxon>
        <taxon>Decapoda</taxon>
        <taxon>Pleocyemata</taxon>
        <taxon>Brachyura</taxon>
        <taxon>Eubrachyura</taxon>
        <taxon>Portunoidea</taxon>
        <taxon>Portunidae</taxon>
        <taxon>Portuninae</taxon>
        <taxon>Portunus</taxon>
    </lineage>
</organism>
<evidence type="ECO:0000313" key="2">
    <source>
        <dbReference type="EMBL" id="MPC30990.1"/>
    </source>
</evidence>
<protein>
    <submittedName>
        <fullName evidence="2">Uncharacterized protein</fullName>
    </submittedName>
</protein>
<feature type="region of interest" description="Disordered" evidence="1">
    <location>
        <begin position="67"/>
        <end position="95"/>
    </location>
</feature>
<evidence type="ECO:0000256" key="1">
    <source>
        <dbReference type="SAM" id="MobiDB-lite"/>
    </source>
</evidence>
<reference evidence="2 3" key="1">
    <citation type="submission" date="2019-05" db="EMBL/GenBank/DDBJ databases">
        <title>Another draft genome of Portunus trituberculatus and its Hox gene families provides insights of decapod evolution.</title>
        <authorList>
            <person name="Jeong J.-H."/>
            <person name="Song I."/>
            <person name="Kim S."/>
            <person name="Choi T."/>
            <person name="Kim D."/>
            <person name="Ryu S."/>
            <person name="Kim W."/>
        </authorList>
    </citation>
    <scope>NUCLEOTIDE SEQUENCE [LARGE SCALE GENOMIC DNA]</scope>
    <source>
        <tissue evidence="2">Muscle</tissue>
    </source>
</reference>